<dbReference type="Proteomes" id="UP000032545">
    <property type="component" value="Unassembled WGS sequence"/>
</dbReference>
<dbReference type="OrthoDB" id="8774535at2"/>
<name>A0A0D8BBE3_9ACTN</name>
<dbReference type="PATRIC" id="fig|1502723.3.peg.3938"/>
<feature type="transmembrane region" description="Helical" evidence="1">
    <location>
        <begin position="101"/>
        <end position="121"/>
    </location>
</feature>
<feature type="transmembrane region" description="Helical" evidence="1">
    <location>
        <begin position="157"/>
        <end position="182"/>
    </location>
</feature>
<organism evidence="2 3">
    <name type="scientific">Frankia torreyi</name>
    <dbReference type="NCBI Taxonomy" id="1856"/>
    <lineage>
        <taxon>Bacteria</taxon>
        <taxon>Bacillati</taxon>
        <taxon>Actinomycetota</taxon>
        <taxon>Actinomycetes</taxon>
        <taxon>Frankiales</taxon>
        <taxon>Frankiaceae</taxon>
        <taxon>Frankia</taxon>
    </lineage>
</organism>
<reference evidence="2 3" key="2">
    <citation type="journal article" date="2016" name="Genome Announc.">
        <title>Permanent Draft Genome Sequences for Two Variants of Frankia sp. Strain CpI1, the First Frankia Strain Isolated from Root Nodules of Comptonia peregrina.</title>
        <authorList>
            <person name="Oshone R."/>
            <person name="Hurst S.G.IV."/>
            <person name="Abebe-Akele F."/>
            <person name="Simpson S."/>
            <person name="Morris K."/>
            <person name="Thomas W.K."/>
            <person name="Tisa L.S."/>
        </authorList>
    </citation>
    <scope>NUCLEOTIDE SEQUENCE [LARGE SCALE GENOMIC DNA]</scope>
    <source>
        <strain evidence="3">CpI1-S</strain>
    </source>
</reference>
<feature type="transmembrane region" description="Helical" evidence="1">
    <location>
        <begin position="128"/>
        <end position="145"/>
    </location>
</feature>
<dbReference type="EMBL" id="JYFN01000037">
    <property type="protein sequence ID" value="KJE21410.1"/>
    <property type="molecule type" value="Genomic_DNA"/>
</dbReference>
<dbReference type="AlphaFoldDB" id="A0A0D8BBE3"/>
<feature type="transmembrane region" description="Helical" evidence="1">
    <location>
        <begin position="16"/>
        <end position="38"/>
    </location>
</feature>
<keyword evidence="3" id="KW-1185">Reference proteome</keyword>
<keyword evidence="1" id="KW-0812">Transmembrane</keyword>
<keyword evidence="1" id="KW-1133">Transmembrane helix</keyword>
<keyword evidence="1" id="KW-0472">Membrane</keyword>
<accession>A0A0D8BBE3</accession>
<feature type="transmembrane region" description="Helical" evidence="1">
    <location>
        <begin position="59"/>
        <end position="81"/>
    </location>
</feature>
<reference evidence="3" key="1">
    <citation type="submission" date="2015-02" db="EMBL/GenBank/DDBJ databases">
        <title>Draft Genome of Frankia sp. CpI1-S.</title>
        <authorList>
            <person name="Oshone R.T."/>
            <person name="Ngom M."/>
            <person name="Ghodhbane-Gtari F."/>
            <person name="Gtari M."/>
            <person name="Morris K."/>
            <person name="Thomas K."/>
            <person name="Sen A."/>
            <person name="Tisa L.S."/>
        </authorList>
    </citation>
    <scope>NUCLEOTIDE SEQUENCE [LARGE SCALE GENOMIC DNA]</scope>
    <source>
        <strain evidence="3">CpI1-S</strain>
    </source>
</reference>
<proteinExistence type="predicted"/>
<sequence>MAVGAQAPKQSTGHGVTAAGVLLLGAAVAVSLGVYAKVHDPVGRPVFTLGFSGMLPMKAWLTTAAALLLIVQLITALWMWGRLPGAGPAPSWAGGLHRWSGTAAFVLTLPVAFHCIWALGFADTDARVLVHSVVGCLFYGAYAAKMLGLRVRGLPGWALPVLGSTVLASLVVLWLSASLWFFTQSGIPHV</sequence>
<dbReference type="RefSeq" id="WP_044886775.1">
    <property type="nucleotide sequence ID" value="NZ_JYFN01000037.1"/>
</dbReference>
<comment type="caution">
    <text evidence="2">The sequence shown here is derived from an EMBL/GenBank/DDBJ whole genome shotgun (WGS) entry which is preliminary data.</text>
</comment>
<evidence type="ECO:0000313" key="2">
    <source>
        <dbReference type="EMBL" id="KJE21410.1"/>
    </source>
</evidence>
<evidence type="ECO:0000256" key="1">
    <source>
        <dbReference type="SAM" id="Phobius"/>
    </source>
</evidence>
<dbReference type="Pfam" id="PF20139">
    <property type="entry name" value="DUF6529"/>
    <property type="match status" value="1"/>
</dbReference>
<protein>
    <submittedName>
        <fullName evidence="2">Uncharacterized protein</fullName>
    </submittedName>
</protein>
<dbReference type="InterPro" id="IPR045382">
    <property type="entry name" value="DUF6529"/>
</dbReference>
<evidence type="ECO:0000313" key="3">
    <source>
        <dbReference type="Proteomes" id="UP000032545"/>
    </source>
</evidence>
<gene>
    <name evidence="2" type="ORF">FF36_04220</name>
</gene>